<organism evidence="1 2">
    <name type="scientific">Racocetra persica</name>
    <dbReference type="NCBI Taxonomy" id="160502"/>
    <lineage>
        <taxon>Eukaryota</taxon>
        <taxon>Fungi</taxon>
        <taxon>Fungi incertae sedis</taxon>
        <taxon>Mucoromycota</taxon>
        <taxon>Glomeromycotina</taxon>
        <taxon>Glomeromycetes</taxon>
        <taxon>Diversisporales</taxon>
        <taxon>Gigasporaceae</taxon>
        <taxon>Racocetra</taxon>
    </lineage>
</organism>
<evidence type="ECO:0000313" key="1">
    <source>
        <dbReference type="EMBL" id="CAG8759916.1"/>
    </source>
</evidence>
<accession>A0ACA9QRJ6</accession>
<evidence type="ECO:0000313" key="2">
    <source>
        <dbReference type="Proteomes" id="UP000789920"/>
    </source>
</evidence>
<name>A0ACA9QRJ6_9GLOM</name>
<keyword evidence="2" id="KW-1185">Reference proteome</keyword>
<reference evidence="1" key="1">
    <citation type="submission" date="2021-06" db="EMBL/GenBank/DDBJ databases">
        <authorList>
            <person name="Kallberg Y."/>
            <person name="Tangrot J."/>
            <person name="Rosling A."/>
        </authorList>
    </citation>
    <scope>NUCLEOTIDE SEQUENCE</scope>
    <source>
        <strain evidence="1">MA461A</strain>
    </source>
</reference>
<gene>
    <name evidence="1" type="ORF">RPERSI_LOCUS15118</name>
</gene>
<comment type="caution">
    <text evidence="1">The sequence shown here is derived from an EMBL/GenBank/DDBJ whole genome shotgun (WGS) entry which is preliminary data.</text>
</comment>
<proteinExistence type="predicted"/>
<sequence>MAIQNKLINAKKQELEHIAKKFNTYSSSTYHKKQILRNNISNSTAPNLFSDSTRITQLQTTLNQVRGYFSNQSNHIIHTEFKINKGKTPVYFKHDTDPIPSTPSTSSTSNLTHEDSNENQNYSDYSTSE</sequence>
<protein>
    <submittedName>
        <fullName evidence="1">29051_t:CDS:1</fullName>
    </submittedName>
</protein>
<dbReference type="EMBL" id="CAJVQC010035815">
    <property type="protein sequence ID" value="CAG8759916.1"/>
    <property type="molecule type" value="Genomic_DNA"/>
</dbReference>
<dbReference type="Proteomes" id="UP000789920">
    <property type="component" value="Unassembled WGS sequence"/>
</dbReference>